<dbReference type="Proteomes" id="UP000274033">
    <property type="component" value="Unassembled WGS sequence"/>
</dbReference>
<protein>
    <submittedName>
        <fullName evidence="1">DUF2019 domain-containing protein</fullName>
    </submittedName>
</protein>
<organism evidence="1 2">
    <name type="scientific">Lysinibacillus composti</name>
    <dbReference type="NCBI Taxonomy" id="720633"/>
    <lineage>
        <taxon>Bacteria</taxon>
        <taxon>Bacillati</taxon>
        <taxon>Bacillota</taxon>
        <taxon>Bacilli</taxon>
        <taxon>Bacillales</taxon>
        <taxon>Bacillaceae</taxon>
        <taxon>Lysinibacillus</taxon>
    </lineage>
</organism>
<keyword evidence="2" id="KW-1185">Reference proteome</keyword>
<dbReference type="InterPro" id="IPR016024">
    <property type="entry name" value="ARM-type_fold"/>
</dbReference>
<dbReference type="SUPFAM" id="SSF48371">
    <property type="entry name" value="ARM repeat"/>
    <property type="match status" value="1"/>
</dbReference>
<dbReference type="AlphaFoldDB" id="A0A3N9UEL4"/>
<name>A0A3N9UEL4_9BACI</name>
<reference evidence="1 2" key="1">
    <citation type="journal article" date="2013" name="J. Microbiol.">
        <title>Lysinibacillus chungkukjangi sp. nov., isolated from Chungkukjang, Korean fermented soybean food.</title>
        <authorList>
            <person name="Kim S.J."/>
            <person name="Jang Y.H."/>
            <person name="Hamada M."/>
            <person name="Ahn J.H."/>
            <person name="Weon H.Y."/>
            <person name="Suzuki K."/>
            <person name="Whang K.S."/>
            <person name="Kwon S.W."/>
        </authorList>
    </citation>
    <scope>NUCLEOTIDE SEQUENCE [LARGE SCALE GENOMIC DNA]</scope>
    <source>
        <strain evidence="1 2">MCCC 1A12701</strain>
    </source>
</reference>
<comment type="caution">
    <text evidence="1">The sequence shown here is derived from an EMBL/GenBank/DDBJ whole genome shotgun (WGS) entry which is preliminary data.</text>
</comment>
<accession>A0A3N9UEL4</accession>
<proteinExistence type="predicted"/>
<evidence type="ECO:0000313" key="2">
    <source>
        <dbReference type="Proteomes" id="UP000274033"/>
    </source>
</evidence>
<gene>
    <name evidence="1" type="ORF">EBB45_10625</name>
</gene>
<dbReference type="EMBL" id="RRCT01000008">
    <property type="protein sequence ID" value="RQW74674.1"/>
    <property type="molecule type" value="Genomic_DNA"/>
</dbReference>
<sequence>MLKNKKIKFDGVHLVDINNLVEKCINSAIEYGFSAFEVVENSRKTNRLYDKNFKNFKTLKGLGSEGIVELEKLLDHSNDYVKYSSATHLLSVKEEKAKEVLKQLGSKPQLFGFSVEMLISEWDNGNLKDLV</sequence>
<evidence type="ECO:0000313" key="1">
    <source>
        <dbReference type="EMBL" id="RQW74674.1"/>
    </source>
</evidence>
<dbReference type="InterPro" id="IPR042236">
    <property type="entry name" value="PI3K_accessory_sf"/>
</dbReference>
<dbReference type="Gene3D" id="1.25.40.70">
    <property type="entry name" value="Phosphatidylinositol 3-kinase, accessory domain (PIK)"/>
    <property type="match status" value="1"/>
</dbReference>